<keyword evidence="3" id="KW-1185">Reference proteome</keyword>
<keyword evidence="1" id="KW-0472">Membrane</keyword>
<evidence type="ECO:0000313" key="2">
    <source>
        <dbReference type="EMBL" id="MBA5727808.1"/>
    </source>
</evidence>
<keyword evidence="1" id="KW-0812">Transmembrane</keyword>
<evidence type="ECO:0000313" key="3">
    <source>
        <dbReference type="Proteomes" id="UP000765338"/>
    </source>
</evidence>
<evidence type="ECO:0000256" key="1">
    <source>
        <dbReference type="SAM" id="Phobius"/>
    </source>
</evidence>
<dbReference type="PANTHER" id="PTHR34980">
    <property type="entry name" value="INNER MEMBRANE PROTEIN-RELATED-RELATED"/>
    <property type="match status" value="1"/>
</dbReference>
<feature type="transmembrane region" description="Helical" evidence="1">
    <location>
        <begin position="71"/>
        <end position="97"/>
    </location>
</feature>
<name>A0ABR5ZU83_9PROT</name>
<accession>A0ABR5ZU83</accession>
<gene>
    <name evidence="2" type="ORF">CPA56_07420</name>
</gene>
<dbReference type="RefSeq" id="WP_182041361.1">
    <property type="nucleotide sequence ID" value="NZ_PDLY01000004.1"/>
</dbReference>
<reference evidence="2 3" key="1">
    <citation type="submission" date="2017-10" db="EMBL/GenBank/DDBJ databases">
        <authorList>
            <person name="Jakob F."/>
        </authorList>
    </citation>
    <scope>NUCLEOTIDE SEQUENCE [LARGE SCALE GENOMIC DNA]</scope>
    <source>
        <strain evidence="2 3">TMW 2.1889</strain>
    </source>
</reference>
<dbReference type="InterPro" id="IPR008523">
    <property type="entry name" value="DUF805"/>
</dbReference>
<organism evidence="2 3">
    <name type="scientific">Bombella mellum</name>
    <dbReference type="NCBI Taxonomy" id="2039288"/>
    <lineage>
        <taxon>Bacteria</taxon>
        <taxon>Pseudomonadati</taxon>
        <taxon>Pseudomonadota</taxon>
        <taxon>Alphaproteobacteria</taxon>
        <taxon>Acetobacterales</taxon>
        <taxon>Acetobacteraceae</taxon>
        <taxon>Bombella</taxon>
    </lineage>
</organism>
<feature type="transmembrane region" description="Helical" evidence="1">
    <location>
        <begin position="33"/>
        <end position="59"/>
    </location>
</feature>
<feature type="transmembrane region" description="Helical" evidence="1">
    <location>
        <begin position="117"/>
        <end position="138"/>
    </location>
</feature>
<dbReference type="PANTHER" id="PTHR34980:SF2">
    <property type="entry name" value="INNER MEMBRANE PROTEIN YHAH-RELATED"/>
    <property type="match status" value="1"/>
</dbReference>
<protein>
    <recommendedName>
        <fullName evidence="4">DUF805 domain-containing protein</fullName>
    </recommendedName>
</protein>
<dbReference type="Pfam" id="PF05656">
    <property type="entry name" value="DUF805"/>
    <property type="match status" value="1"/>
</dbReference>
<keyword evidence="1" id="KW-1133">Transmembrane helix</keyword>
<dbReference type="Proteomes" id="UP000765338">
    <property type="component" value="Unassembled WGS sequence"/>
</dbReference>
<evidence type="ECO:0008006" key="4">
    <source>
        <dbReference type="Google" id="ProtNLM"/>
    </source>
</evidence>
<dbReference type="EMBL" id="PDLY01000004">
    <property type="protein sequence ID" value="MBA5727808.1"/>
    <property type="molecule type" value="Genomic_DNA"/>
</dbReference>
<sequence length="154" mass="18008">MSYLKRQSSFSRSLHHCFANYCNFMGRTSRADFWLFFLLLFLTGIFFSLIVGTALIQAIMAMPHPPYNTEITAYIPLATSMTFYLYFISLMYIVYWVSLIPFMSACVRRLHDAGRSGWWLLLSLTIVGLLPLFIFFCLRSEPHENRYGHPPYNC</sequence>
<proteinExistence type="predicted"/>
<comment type="caution">
    <text evidence="2">The sequence shown here is derived from an EMBL/GenBank/DDBJ whole genome shotgun (WGS) entry which is preliminary data.</text>
</comment>